<evidence type="ECO:0008006" key="3">
    <source>
        <dbReference type="Google" id="ProtNLM"/>
    </source>
</evidence>
<accession>A0A328C7S7</accession>
<keyword evidence="2" id="KW-1185">Reference proteome</keyword>
<organism evidence="1 2">
    <name type="scientific">Lujinxingia litoralis</name>
    <dbReference type="NCBI Taxonomy" id="2211119"/>
    <lineage>
        <taxon>Bacteria</taxon>
        <taxon>Deltaproteobacteria</taxon>
        <taxon>Bradymonadales</taxon>
        <taxon>Lujinxingiaceae</taxon>
        <taxon>Lujinxingia</taxon>
    </lineage>
</organism>
<name>A0A328C7S7_9DELT</name>
<reference evidence="1 2" key="1">
    <citation type="submission" date="2018-05" db="EMBL/GenBank/DDBJ databases">
        <title>Lujinxingia marina gen. nov. sp. nov., a new facultative anaerobic member of the class Deltaproteobacteria, and proposal of Lujinxingaceae fam. nov.</title>
        <authorList>
            <person name="Li C.-M."/>
        </authorList>
    </citation>
    <scope>NUCLEOTIDE SEQUENCE [LARGE SCALE GENOMIC DNA]</scope>
    <source>
        <strain evidence="1 2">B210</strain>
    </source>
</reference>
<dbReference type="EMBL" id="QHKO01000005">
    <property type="protein sequence ID" value="RAL21688.1"/>
    <property type="molecule type" value="Genomic_DNA"/>
</dbReference>
<evidence type="ECO:0000313" key="2">
    <source>
        <dbReference type="Proteomes" id="UP000249169"/>
    </source>
</evidence>
<dbReference type="AlphaFoldDB" id="A0A328C7S7"/>
<gene>
    <name evidence="1" type="ORF">DL240_12605</name>
</gene>
<protein>
    <recommendedName>
        <fullName evidence="3">STAS domain-containing protein</fullName>
    </recommendedName>
</protein>
<evidence type="ECO:0000313" key="1">
    <source>
        <dbReference type="EMBL" id="RAL21688.1"/>
    </source>
</evidence>
<proteinExistence type="predicted"/>
<dbReference type="Proteomes" id="UP000249169">
    <property type="component" value="Unassembled WGS sequence"/>
</dbReference>
<comment type="caution">
    <text evidence="1">The sequence shown here is derived from an EMBL/GenBank/DDBJ whole genome shotgun (WGS) entry which is preliminary data.</text>
</comment>
<sequence length="115" mass="12679">MPGAEAPAGSERDLWWYRPLSLEELTALLRFVSRRLAVSVARVVLDLRETPQCAPSELSGALVSGLSGSPRWELLLLMDAQRPRMRARLTRELHLRGVHVACSPELGGGADMDEC</sequence>